<comment type="caution">
    <text evidence="1">The sequence shown here is derived from an EMBL/GenBank/DDBJ whole genome shotgun (WGS) entry which is preliminary data.</text>
</comment>
<dbReference type="EMBL" id="WTYM01000030">
    <property type="protein sequence ID" value="MXO58909.1"/>
    <property type="molecule type" value="Genomic_DNA"/>
</dbReference>
<name>A0A6I4STR8_9SPHN</name>
<evidence type="ECO:0000313" key="2">
    <source>
        <dbReference type="Proteomes" id="UP000433652"/>
    </source>
</evidence>
<keyword evidence="2" id="KW-1185">Reference proteome</keyword>
<reference evidence="1 2" key="1">
    <citation type="submission" date="2019-12" db="EMBL/GenBank/DDBJ databases">
        <title>Genomic-based taxomic classification of the family Erythrobacteraceae.</title>
        <authorList>
            <person name="Xu L."/>
        </authorList>
    </citation>
    <scope>NUCLEOTIDE SEQUENCE [LARGE SCALE GENOMIC DNA]</scope>
    <source>
        <strain evidence="1 2">MCCC 1K01500</strain>
    </source>
</reference>
<dbReference type="Proteomes" id="UP000433652">
    <property type="component" value="Unassembled WGS sequence"/>
</dbReference>
<protein>
    <submittedName>
        <fullName evidence="1">Uncharacterized protein</fullName>
    </submittedName>
</protein>
<proteinExistence type="predicted"/>
<sequence>MQAHGGDHEKAVRHVRSWLIAQAGAPAVGAALIQGKYIAFQEWYWERELAAGSSEKDIREYPTTELIQAMHEWKDAGEPV</sequence>
<evidence type="ECO:0000313" key="1">
    <source>
        <dbReference type="EMBL" id="MXO58909.1"/>
    </source>
</evidence>
<accession>A0A6I4STR8</accession>
<gene>
    <name evidence="1" type="ORF">GRI89_05065</name>
</gene>
<organism evidence="1 2">
    <name type="scientific">Croceibacterium salegens</name>
    <dbReference type="NCBI Taxonomy" id="1737568"/>
    <lineage>
        <taxon>Bacteria</taxon>
        <taxon>Pseudomonadati</taxon>
        <taxon>Pseudomonadota</taxon>
        <taxon>Alphaproteobacteria</taxon>
        <taxon>Sphingomonadales</taxon>
        <taxon>Erythrobacteraceae</taxon>
        <taxon>Croceibacterium</taxon>
    </lineage>
</organism>
<dbReference type="AlphaFoldDB" id="A0A6I4STR8"/>